<dbReference type="Proteomes" id="UP000032068">
    <property type="component" value="Unassembled WGS sequence"/>
</dbReference>
<protein>
    <submittedName>
        <fullName evidence="1">Uncharacterized protein</fullName>
    </submittedName>
</protein>
<accession>A0A0D0J5G1</accession>
<dbReference type="RefSeq" id="WP_042553786.1">
    <property type="nucleotide sequence ID" value="NZ_JXQW01000025.1"/>
</dbReference>
<proteinExistence type="predicted"/>
<evidence type="ECO:0000313" key="2">
    <source>
        <dbReference type="Proteomes" id="UP000032068"/>
    </source>
</evidence>
<reference evidence="1 2" key="1">
    <citation type="submission" date="2014-12" db="EMBL/GenBank/DDBJ databases">
        <title>16Stimator: statistical estimation of ribosomal gene copy numbers from draft genome assemblies.</title>
        <authorList>
            <person name="Perisin M.A."/>
            <person name="Vetter M."/>
            <person name="Gilbert J.A."/>
            <person name="Bergelson J."/>
        </authorList>
    </citation>
    <scope>NUCLEOTIDE SEQUENCE [LARGE SCALE GENOMIC DNA]</scope>
    <source>
        <strain evidence="1 2">MEJ086</strain>
    </source>
</reference>
<sequence>MSTQNATLAHSASTESIDMPSLAIALPLLLVSLALAGSGSGPLALVLSGLGAIAAYALARQALLPAAAAQPNTVTV</sequence>
<name>A0A0D0J5G1_9PSED</name>
<dbReference type="EMBL" id="JXQW01000025">
    <property type="protein sequence ID" value="KIQ00801.1"/>
    <property type="molecule type" value="Genomic_DNA"/>
</dbReference>
<comment type="caution">
    <text evidence="1">The sequence shown here is derived from an EMBL/GenBank/DDBJ whole genome shotgun (WGS) entry which is preliminary data.</text>
</comment>
<evidence type="ECO:0000313" key="1">
    <source>
        <dbReference type="EMBL" id="KIQ00801.1"/>
    </source>
</evidence>
<dbReference type="AlphaFoldDB" id="A0A0D0J5G1"/>
<organism evidence="1 2">
    <name type="scientific">Pseudomonas fulva</name>
    <dbReference type="NCBI Taxonomy" id="47880"/>
    <lineage>
        <taxon>Bacteria</taxon>
        <taxon>Pseudomonadati</taxon>
        <taxon>Pseudomonadota</taxon>
        <taxon>Gammaproteobacteria</taxon>
        <taxon>Pseudomonadales</taxon>
        <taxon>Pseudomonadaceae</taxon>
        <taxon>Pseudomonas</taxon>
    </lineage>
</organism>
<gene>
    <name evidence="1" type="ORF">RU08_10660</name>
</gene>